<accession>A0A9X0XF12</accession>
<dbReference type="RefSeq" id="WP_201825450.1">
    <property type="nucleotide sequence ID" value="NZ_JAERRA010000001.1"/>
</dbReference>
<sequence>MDYTPLAQLPWIDPGQIPRRMEAGHQHAEAVTAFGDPTGPHHTFIQARHAIQPWKRLQRLAVASAIAQRHRLASAAIPIACPARSLAADGPAHWR</sequence>
<proteinExistence type="predicted"/>
<comment type="caution">
    <text evidence="1">The sequence shown here is derived from an EMBL/GenBank/DDBJ whole genome shotgun (WGS) entry which is preliminary data.</text>
</comment>
<organism evidence="1 2">
    <name type="scientific">Aquariibacter lacus</name>
    <dbReference type="NCBI Taxonomy" id="2801332"/>
    <lineage>
        <taxon>Bacteria</taxon>
        <taxon>Pseudomonadati</taxon>
        <taxon>Pseudomonadota</taxon>
        <taxon>Betaproteobacteria</taxon>
        <taxon>Burkholderiales</taxon>
        <taxon>Sphaerotilaceae</taxon>
        <taxon>Aquariibacter</taxon>
    </lineage>
</organism>
<protein>
    <submittedName>
        <fullName evidence="1">Uncharacterized protein</fullName>
    </submittedName>
</protein>
<keyword evidence="2" id="KW-1185">Reference proteome</keyword>
<evidence type="ECO:0000313" key="2">
    <source>
        <dbReference type="Proteomes" id="UP000643207"/>
    </source>
</evidence>
<dbReference type="AlphaFoldDB" id="A0A9X0XF12"/>
<dbReference type="EMBL" id="JAERRA010000001">
    <property type="protein sequence ID" value="MBL0719873.1"/>
    <property type="molecule type" value="Genomic_DNA"/>
</dbReference>
<dbReference type="Proteomes" id="UP000643207">
    <property type="component" value="Unassembled WGS sequence"/>
</dbReference>
<gene>
    <name evidence="1" type="ORF">JI742_08220</name>
</gene>
<reference evidence="1 2" key="1">
    <citation type="submission" date="2021-01" db="EMBL/GenBank/DDBJ databases">
        <title>Piscinibacter sp. Jin2 Genome sequencing and assembly.</title>
        <authorList>
            <person name="Kim I."/>
        </authorList>
    </citation>
    <scope>NUCLEOTIDE SEQUENCE [LARGE SCALE GENOMIC DNA]</scope>
    <source>
        <strain evidence="1 2">Jin2</strain>
    </source>
</reference>
<evidence type="ECO:0000313" key="1">
    <source>
        <dbReference type="EMBL" id="MBL0719873.1"/>
    </source>
</evidence>
<name>A0A9X0XF12_9BURK</name>